<name>A0A1X0QBF2_9MICR</name>
<dbReference type="VEuPathDB" id="MicrosporidiaDB:HERIO_1080"/>
<dbReference type="Proteomes" id="UP000192356">
    <property type="component" value="Unassembled WGS sequence"/>
</dbReference>
<organism evidence="1 2">
    <name type="scientific">Hepatospora eriocheir</name>
    <dbReference type="NCBI Taxonomy" id="1081669"/>
    <lineage>
        <taxon>Eukaryota</taxon>
        <taxon>Fungi</taxon>
        <taxon>Fungi incertae sedis</taxon>
        <taxon>Microsporidia</taxon>
        <taxon>Hepatosporidae</taxon>
        <taxon>Hepatospora</taxon>
    </lineage>
</organism>
<gene>
    <name evidence="1" type="ORF">HERIO_1080</name>
</gene>
<dbReference type="EMBL" id="LVKB01000046">
    <property type="protein sequence ID" value="ORD97033.1"/>
    <property type="molecule type" value="Genomic_DNA"/>
</dbReference>
<dbReference type="Gene3D" id="1.10.472.10">
    <property type="entry name" value="Cyclin-like"/>
    <property type="match status" value="1"/>
</dbReference>
<dbReference type="OrthoDB" id="286814at2759"/>
<accession>A0A1X0QBF2</accession>
<dbReference type="Pfam" id="PF08613">
    <property type="entry name" value="Cyclin"/>
    <property type="match status" value="1"/>
</dbReference>
<comment type="caution">
    <text evidence="1">The sequence shown here is derived from an EMBL/GenBank/DDBJ whole genome shotgun (WGS) entry which is preliminary data.</text>
</comment>
<sequence length="212" mass="25290">MHNINRLHQMNTKCFLFELEKFIITLNVEKTILKKVKDVLIKADITFAMFLTGVKLYKEVIKKRREFIKKYDLTRIGLKEFNDKRPEIITNRIVTDYSYEEDKIVFYTDNISEIKLVKKLLNDEYLIIITCFMMSCKIYHDLGFTNECWQNVSKINCIDLNITEILIFELVNHNLYIPGEESIFNEIIDVLNVKETSFTKFKKGFKSMFCFN</sequence>
<reference evidence="1 2" key="1">
    <citation type="journal article" date="2017" name="Environ. Microbiol.">
        <title>Decay of the glycolytic pathway and adaptation to intranuclear parasitism within Enterocytozoonidae microsporidia.</title>
        <authorList>
            <person name="Wiredu Boakye D."/>
            <person name="Jaroenlak P."/>
            <person name="Prachumwat A."/>
            <person name="Williams T.A."/>
            <person name="Bateman K.S."/>
            <person name="Itsathitphaisarn O."/>
            <person name="Sritunyalucksana K."/>
            <person name="Paszkiewicz K.H."/>
            <person name="Moore K.A."/>
            <person name="Stentiford G.D."/>
            <person name="Williams B.A."/>
        </authorList>
    </citation>
    <scope>NUCLEOTIDE SEQUENCE [LARGE SCALE GENOMIC DNA]</scope>
    <source>
        <strain evidence="1 2">GB1</strain>
    </source>
</reference>
<protein>
    <submittedName>
        <fullName evidence="1">Uncharacterized protein</fullName>
    </submittedName>
</protein>
<dbReference type="VEuPathDB" id="MicrosporidiaDB:A0H76_2284"/>
<evidence type="ECO:0000313" key="1">
    <source>
        <dbReference type="EMBL" id="ORD97033.1"/>
    </source>
</evidence>
<dbReference type="AlphaFoldDB" id="A0A1X0QBF2"/>
<proteinExistence type="predicted"/>
<dbReference type="InterPro" id="IPR013922">
    <property type="entry name" value="Cyclin_PHO80-like"/>
</dbReference>
<evidence type="ECO:0000313" key="2">
    <source>
        <dbReference type="Proteomes" id="UP000192356"/>
    </source>
</evidence>
<keyword evidence="2" id="KW-1185">Reference proteome</keyword>
<dbReference type="GO" id="GO:0019901">
    <property type="term" value="F:protein kinase binding"/>
    <property type="evidence" value="ECO:0007669"/>
    <property type="project" value="InterPro"/>
</dbReference>